<dbReference type="KEGG" id="tpal:117654506"/>
<protein>
    <submittedName>
        <fullName evidence="4">Retinitis pigmentosa 1-like 1 protein</fullName>
    </submittedName>
</protein>
<sequence>MSLSLLLSLMVNTGGPSGAHAGVRPRRAAQEDPEEQVGQEAPPPRVKADEQEDPKQAAATAPEFLPVVKQSKGVMGDDPADPEGEAVPAAGLVSAKQSKGLMGDDVSASCVAHDDTGPPPTAVPTAEGGAEPTLEGAGAPTSEGVTEQTQEGGAVPTFESVAEPTPQTGDPLSGPEAVEPPVDDSGVPTAGATSAPTVEVPEAGPSPAAADVEPPALLSARQSKGLMGDDVSASCVAHDGTAPPPTAAGAPTSDGATAPPLDGSAPPSGPAVEPPADAAADAPPPDAAEERLLDHDGAPPTAAGPSPDAEQDEQPPAATEQAVAEVLAARQSKGLMGDDVSASCVARDASGTPAGAAAGVVASAQPESAVDSNAAAEPPMEAVEQPPGADQPLEAGEAVGPSEAAGQAPGVEAGPAPETGASEQPAPDAEPPSDSAARPLSAKQSKGLMGDDVSASCVAHDEDAVGAPSSTAASKTSSGAQTDGKYERPPSRHSKSSSRKTADVGHGDDPADEHREKPADGKQICVWYVSLFYGFIELLAVQGVPESCSTSQAHR</sequence>
<evidence type="ECO:0000256" key="1">
    <source>
        <dbReference type="SAM" id="MobiDB-lite"/>
    </source>
</evidence>
<proteinExistence type="predicted"/>
<feature type="region of interest" description="Disordered" evidence="1">
    <location>
        <begin position="12"/>
        <end position="92"/>
    </location>
</feature>
<dbReference type="AlphaFoldDB" id="A0A6P9AN92"/>
<feature type="chain" id="PRO_5027908313" evidence="2">
    <location>
        <begin position="22"/>
        <end position="555"/>
    </location>
</feature>
<reference evidence="4" key="1">
    <citation type="submission" date="2025-08" db="UniProtKB">
        <authorList>
            <consortium name="RefSeq"/>
        </authorList>
    </citation>
    <scope>IDENTIFICATION</scope>
    <source>
        <tissue evidence="4">Total insect</tissue>
    </source>
</reference>
<keyword evidence="3" id="KW-1185">Reference proteome</keyword>
<accession>A0A6P9AN92</accession>
<keyword evidence="2" id="KW-0732">Signal</keyword>
<feature type="compositionally biased region" description="Low complexity" evidence="1">
    <location>
        <begin position="421"/>
        <end position="439"/>
    </location>
</feature>
<gene>
    <name evidence="4" type="primary">LOC117654506</name>
</gene>
<feature type="compositionally biased region" description="Low complexity" evidence="1">
    <location>
        <begin position="466"/>
        <end position="480"/>
    </location>
</feature>
<evidence type="ECO:0000256" key="2">
    <source>
        <dbReference type="SAM" id="SignalP"/>
    </source>
</evidence>
<feature type="compositionally biased region" description="Basic and acidic residues" evidence="1">
    <location>
        <begin position="46"/>
        <end position="55"/>
    </location>
</feature>
<feature type="compositionally biased region" description="Basic and acidic residues" evidence="1">
    <location>
        <begin position="288"/>
        <end position="297"/>
    </location>
</feature>
<feature type="region of interest" description="Disordered" evidence="1">
    <location>
        <begin position="349"/>
        <end position="520"/>
    </location>
</feature>
<evidence type="ECO:0000313" key="3">
    <source>
        <dbReference type="Proteomes" id="UP000515158"/>
    </source>
</evidence>
<evidence type="ECO:0000313" key="4">
    <source>
        <dbReference type="RefSeq" id="XP_034257066.1"/>
    </source>
</evidence>
<dbReference type="GeneID" id="117654506"/>
<dbReference type="InParanoid" id="A0A6P9AN92"/>
<organism evidence="4">
    <name type="scientific">Thrips palmi</name>
    <name type="common">Melon thrips</name>
    <dbReference type="NCBI Taxonomy" id="161013"/>
    <lineage>
        <taxon>Eukaryota</taxon>
        <taxon>Metazoa</taxon>
        <taxon>Ecdysozoa</taxon>
        <taxon>Arthropoda</taxon>
        <taxon>Hexapoda</taxon>
        <taxon>Insecta</taxon>
        <taxon>Pterygota</taxon>
        <taxon>Neoptera</taxon>
        <taxon>Paraneoptera</taxon>
        <taxon>Thysanoptera</taxon>
        <taxon>Terebrantia</taxon>
        <taxon>Thripoidea</taxon>
        <taxon>Thripidae</taxon>
        <taxon>Thrips</taxon>
    </lineage>
</organism>
<feature type="region of interest" description="Disordered" evidence="1">
    <location>
        <begin position="107"/>
        <end position="323"/>
    </location>
</feature>
<feature type="compositionally biased region" description="Low complexity" evidence="1">
    <location>
        <begin position="247"/>
        <end position="260"/>
    </location>
</feature>
<dbReference type="Proteomes" id="UP000515158">
    <property type="component" value="Unplaced"/>
</dbReference>
<feature type="signal peptide" evidence="2">
    <location>
        <begin position="1"/>
        <end position="21"/>
    </location>
</feature>
<dbReference type="RefSeq" id="XP_034257066.1">
    <property type="nucleotide sequence ID" value="XM_034401175.1"/>
</dbReference>
<feature type="compositionally biased region" description="Low complexity" evidence="1">
    <location>
        <begin position="349"/>
        <end position="364"/>
    </location>
</feature>
<feature type="compositionally biased region" description="Basic and acidic residues" evidence="1">
    <location>
        <begin position="500"/>
        <end position="520"/>
    </location>
</feature>
<name>A0A6P9AN92_THRPL</name>